<sequence>MRRLTKNFYQQDTFKLAKSLLGKYLVRKINNKTLLGKIVEVEAYYGPDDLASHASRGKTPRTQIMFSQPGLAYIYLIYGMYYCFNIVTEAKNFPAAVLIRALEPISGLPQMYKNRYLNKKKDNFILHPSALTNGPSKLCQAFKIDKKLNGHNLITSRIIYLAENPKEKISANSGSASGGKPSQIQSAKRIGVDYAGDYKHKLWRFYLKNNPFISSK</sequence>
<keyword evidence="3 5" id="KW-0378">Hydrolase</keyword>
<evidence type="ECO:0000313" key="7">
    <source>
        <dbReference type="Proteomes" id="UP000176260"/>
    </source>
</evidence>
<dbReference type="PANTHER" id="PTHR10429:SF0">
    <property type="entry name" value="DNA-3-METHYLADENINE GLYCOSYLASE"/>
    <property type="match status" value="1"/>
</dbReference>
<dbReference type="InterPro" id="IPR003180">
    <property type="entry name" value="MPG"/>
</dbReference>
<keyword evidence="2 5" id="KW-0227">DNA damage</keyword>
<dbReference type="Pfam" id="PF02245">
    <property type="entry name" value="Pur_DNA_glyco"/>
    <property type="match status" value="1"/>
</dbReference>
<organism evidence="6 7">
    <name type="scientific">Candidatus Buchananbacteria bacterium RBG_13_39_9</name>
    <dbReference type="NCBI Taxonomy" id="1797531"/>
    <lineage>
        <taxon>Bacteria</taxon>
        <taxon>Candidatus Buchananiibacteriota</taxon>
    </lineage>
</organism>
<dbReference type="GO" id="GO:0003905">
    <property type="term" value="F:alkylbase DNA N-glycosylase activity"/>
    <property type="evidence" value="ECO:0007669"/>
    <property type="project" value="InterPro"/>
</dbReference>
<dbReference type="GO" id="GO:0006284">
    <property type="term" value="P:base-excision repair"/>
    <property type="evidence" value="ECO:0007669"/>
    <property type="project" value="InterPro"/>
</dbReference>
<evidence type="ECO:0000256" key="3">
    <source>
        <dbReference type="ARBA" id="ARBA00022801"/>
    </source>
</evidence>
<dbReference type="EMBL" id="MHIA01000017">
    <property type="protein sequence ID" value="OGY42125.1"/>
    <property type="molecule type" value="Genomic_DNA"/>
</dbReference>
<dbReference type="SUPFAM" id="SSF50486">
    <property type="entry name" value="FMT C-terminal domain-like"/>
    <property type="match status" value="1"/>
</dbReference>
<dbReference type="Proteomes" id="UP000176260">
    <property type="component" value="Unassembled WGS sequence"/>
</dbReference>
<evidence type="ECO:0000313" key="6">
    <source>
        <dbReference type="EMBL" id="OGY42125.1"/>
    </source>
</evidence>
<proteinExistence type="inferred from homology"/>
<dbReference type="EC" id="3.2.2.-" evidence="5"/>
<name>A0A1G1XPZ3_9BACT</name>
<dbReference type="InterPro" id="IPR036995">
    <property type="entry name" value="MPG_sf"/>
</dbReference>
<evidence type="ECO:0000256" key="5">
    <source>
        <dbReference type="HAMAP-Rule" id="MF_00527"/>
    </source>
</evidence>
<dbReference type="InterPro" id="IPR011034">
    <property type="entry name" value="Formyl_transferase-like_C_sf"/>
</dbReference>
<evidence type="ECO:0000256" key="1">
    <source>
        <dbReference type="ARBA" id="ARBA00009232"/>
    </source>
</evidence>
<dbReference type="Gene3D" id="3.10.300.10">
    <property type="entry name" value="Methylpurine-DNA glycosylase (MPG)"/>
    <property type="match status" value="1"/>
</dbReference>
<dbReference type="AlphaFoldDB" id="A0A1G1XPZ3"/>
<dbReference type="CDD" id="cd00540">
    <property type="entry name" value="AAG"/>
    <property type="match status" value="1"/>
</dbReference>
<keyword evidence="4 5" id="KW-0234">DNA repair</keyword>
<evidence type="ECO:0000256" key="2">
    <source>
        <dbReference type="ARBA" id="ARBA00022763"/>
    </source>
</evidence>
<protein>
    <recommendedName>
        <fullName evidence="5">Putative 3-methyladenine DNA glycosylase</fullName>
        <ecNumber evidence="5">3.2.2.-</ecNumber>
    </recommendedName>
</protein>
<gene>
    <name evidence="6" type="ORF">A2Y67_01910</name>
</gene>
<dbReference type="GO" id="GO:0003677">
    <property type="term" value="F:DNA binding"/>
    <property type="evidence" value="ECO:0007669"/>
    <property type="project" value="InterPro"/>
</dbReference>
<dbReference type="NCBIfam" id="TIGR00567">
    <property type="entry name" value="3mg"/>
    <property type="match status" value="1"/>
</dbReference>
<dbReference type="HAMAP" id="MF_00527">
    <property type="entry name" value="3MGH"/>
    <property type="match status" value="1"/>
</dbReference>
<comment type="similarity">
    <text evidence="1 5">Belongs to the DNA glycosylase MPG family.</text>
</comment>
<dbReference type="PANTHER" id="PTHR10429">
    <property type="entry name" value="DNA-3-METHYLADENINE GLYCOSYLASE"/>
    <property type="match status" value="1"/>
</dbReference>
<dbReference type="FunFam" id="3.10.300.10:FF:000001">
    <property type="entry name" value="Putative 3-methyladenine DNA glycosylase"/>
    <property type="match status" value="1"/>
</dbReference>
<reference evidence="6 7" key="1">
    <citation type="journal article" date="2016" name="Nat. Commun.">
        <title>Thousands of microbial genomes shed light on interconnected biogeochemical processes in an aquifer system.</title>
        <authorList>
            <person name="Anantharaman K."/>
            <person name="Brown C.T."/>
            <person name="Hug L.A."/>
            <person name="Sharon I."/>
            <person name="Castelle C.J."/>
            <person name="Probst A.J."/>
            <person name="Thomas B.C."/>
            <person name="Singh A."/>
            <person name="Wilkins M.J."/>
            <person name="Karaoz U."/>
            <person name="Brodie E.L."/>
            <person name="Williams K.H."/>
            <person name="Hubbard S.S."/>
            <person name="Banfield J.F."/>
        </authorList>
    </citation>
    <scope>NUCLEOTIDE SEQUENCE [LARGE SCALE GENOMIC DNA]</scope>
</reference>
<accession>A0A1G1XPZ3</accession>
<evidence type="ECO:0000256" key="4">
    <source>
        <dbReference type="ARBA" id="ARBA00023204"/>
    </source>
</evidence>
<comment type="caution">
    <text evidence="6">The sequence shown here is derived from an EMBL/GenBank/DDBJ whole genome shotgun (WGS) entry which is preliminary data.</text>
</comment>